<dbReference type="Proteomes" id="UP000751190">
    <property type="component" value="Unassembled WGS sequence"/>
</dbReference>
<dbReference type="InterPro" id="IPR040122">
    <property type="entry name" value="Importin_beta"/>
</dbReference>
<protein>
    <recommendedName>
        <fullName evidence="10">TOG domain-containing protein</fullName>
    </recommendedName>
</protein>
<dbReference type="InterPro" id="IPR058584">
    <property type="entry name" value="IMB1_TNPO1-like_TPR"/>
</dbReference>
<evidence type="ECO:0000256" key="3">
    <source>
        <dbReference type="ARBA" id="ARBA00022448"/>
    </source>
</evidence>
<proteinExistence type="predicted"/>
<evidence type="ECO:0000256" key="5">
    <source>
        <dbReference type="ARBA" id="ARBA00022737"/>
    </source>
</evidence>
<evidence type="ECO:0000256" key="2">
    <source>
        <dbReference type="ARBA" id="ARBA00004496"/>
    </source>
</evidence>
<evidence type="ECO:0000256" key="1">
    <source>
        <dbReference type="ARBA" id="ARBA00004123"/>
    </source>
</evidence>
<keyword evidence="8" id="KW-0539">Nucleus</keyword>
<dbReference type="Gene3D" id="1.25.10.10">
    <property type="entry name" value="Leucine-rich Repeat Variant"/>
    <property type="match status" value="1"/>
</dbReference>
<dbReference type="Pfam" id="PF18808">
    <property type="entry name" value="Importin_rep_4"/>
    <property type="match status" value="1"/>
</dbReference>
<feature type="domain" description="TOG" evidence="10">
    <location>
        <begin position="351"/>
        <end position="596"/>
    </location>
</feature>
<dbReference type="AlphaFoldDB" id="A0A8J5XMA5"/>
<evidence type="ECO:0000256" key="6">
    <source>
        <dbReference type="ARBA" id="ARBA00022927"/>
    </source>
</evidence>
<dbReference type="InterPro" id="IPR041653">
    <property type="entry name" value="Importin_rep_4"/>
</dbReference>
<comment type="subcellular location">
    <subcellularLocation>
        <location evidence="2">Cytoplasm</location>
    </subcellularLocation>
    <subcellularLocation>
        <location evidence="1">Nucleus</location>
    </subcellularLocation>
</comment>
<reference evidence="11" key="1">
    <citation type="submission" date="2021-05" db="EMBL/GenBank/DDBJ databases">
        <title>The genome of the haptophyte Pavlova lutheri (Diacronema luteri, Pavlovales) - a model for lipid biosynthesis in eukaryotic algae.</title>
        <authorList>
            <person name="Hulatt C.J."/>
            <person name="Posewitz M.C."/>
        </authorList>
    </citation>
    <scope>NUCLEOTIDE SEQUENCE</scope>
    <source>
        <strain evidence="11">NIVA-4/92</strain>
    </source>
</reference>
<name>A0A8J5XMA5_DIALT</name>
<dbReference type="PANTHER" id="PTHR10527">
    <property type="entry name" value="IMPORTIN BETA"/>
    <property type="match status" value="1"/>
</dbReference>
<keyword evidence="5" id="KW-0677">Repeat</keyword>
<dbReference type="InterPro" id="IPR016024">
    <property type="entry name" value="ARM-type_fold"/>
</dbReference>
<dbReference type="SUPFAM" id="SSF48371">
    <property type="entry name" value="ARM repeat"/>
    <property type="match status" value="2"/>
</dbReference>
<dbReference type="InterPro" id="IPR041389">
    <property type="entry name" value="Importin_rep_6"/>
</dbReference>
<gene>
    <name evidence="11" type="ORF">KFE25_009184</name>
</gene>
<evidence type="ECO:0000313" key="12">
    <source>
        <dbReference type="Proteomes" id="UP000751190"/>
    </source>
</evidence>
<dbReference type="InterPro" id="IPR011989">
    <property type="entry name" value="ARM-like"/>
</dbReference>
<accession>A0A8J5XMA5</accession>
<sequence length="1119" mass="119511">MASPSVVASFEQLVRALMSGNNDQRGAAESAYNASKEQPDTLFACLVTLLRTSTDAEVRSMCAVLLRRTVSAQAPNTTDGTKLVARLSPPVLASFKQELLSAVEHEAERSIRRKVADAIGVLGRETVRNGSWPELFPFVLVATRAENANLHESALQIITELADTLANSFKAEHGTLKAVFAHALGNAHSAVRIAGFQALASFLLALDAASERAPFQELIPLMLQAISSALNSGAEDDARDGLEIFVEIADTQPKFLKKHVHALVHALVSVASAPSLEEATRHLAFECMLTLSESAPAMCRKIDGFAPAVIPLALHMMLELEGDTPDELDEWEKAAFGEDTSEISDYDVGSEALDRFAVALGGKLCLPIILEQVGQLAQSADWKRRHAALMAISQAGEGCSKQLSRQLGAVVAMVVANLADAHARVRWASVNTIGQMCTDFGPQLQETYHSQLLPALCAAMDDGSMRVQGHAASAIINFCEHTTRETLEPYLEALLGKLLLLLQRNVRHVQEQAVTAVASIADVADGSFAPFYDTFVPGLIAILSSAQGKEMHMLRGKAMECVSLIGLAVGREKFEPHAVAVMDAMLSSQVGGQLAPDDPQLSFMLQASARICKCLGDGFVPYLAHVVPPLLKSAQADPGLELTDADEGVENDDDEEADGRETVTVTIPGVGNKRISIRTSALEEKATACSMLTTYAQELRAGFFPYVREVASVLGELVSFEYMEDVRIAAGQALPELVRSAALAHEQDAAGATSELVQQLLHFALEKLTVQMADDPDVPTCGALTEVASSLVELSVEHASARLSDAQLAELCKTLAQLLGESFERRQEHEQALLADRTADDDDEDEEEVPADEETLLSQIVECIGQGLKAYHSPFLALLSSSILPRVQALLAPERSASDRTAAMCVFDDIIEHCSADGGSAPFVTLGTPVLIQYATDESASVRQAAVYGLGVLAQHAGAAFTDEQCRRACAALVAVVTAPTARDDDSESASDNAISALGKMMLHRADVLAASPSILDTWLSYLPLRADMDEAVIVHAQLCSLVERHGAALLGAHGERAPTLVRALVNVLTSPELSDQQTRQRATALLHAMRAQPAASAALAQLQLSEHESARLNAALSG</sequence>
<dbReference type="EMBL" id="JAGTXO010000001">
    <property type="protein sequence ID" value="KAG8470763.1"/>
    <property type="molecule type" value="Genomic_DNA"/>
</dbReference>
<evidence type="ECO:0000259" key="10">
    <source>
        <dbReference type="SMART" id="SM01349"/>
    </source>
</evidence>
<dbReference type="OrthoDB" id="543373at2759"/>
<dbReference type="InterPro" id="IPR021133">
    <property type="entry name" value="HEAT_type_2"/>
</dbReference>
<dbReference type="Pfam" id="PF25780">
    <property type="entry name" value="TPR_IPO5"/>
    <property type="match status" value="1"/>
</dbReference>
<feature type="repeat" description="HEAT" evidence="9">
    <location>
        <begin position="927"/>
        <end position="965"/>
    </location>
</feature>
<dbReference type="InterPro" id="IPR034085">
    <property type="entry name" value="TOG"/>
</dbReference>
<keyword evidence="4" id="KW-0963">Cytoplasm</keyword>
<comment type="caution">
    <text evidence="11">The sequence shown here is derived from an EMBL/GenBank/DDBJ whole genome shotgun (WGS) entry which is preliminary data.</text>
</comment>
<dbReference type="InterPro" id="IPR000357">
    <property type="entry name" value="HEAT"/>
</dbReference>
<dbReference type="InterPro" id="IPR057672">
    <property type="entry name" value="TPR_IPO4/5"/>
</dbReference>
<dbReference type="PROSITE" id="PS50077">
    <property type="entry name" value="HEAT_REPEAT"/>
    <property type="match status" value="1"/>
</dbReference>
<dbReference type="OMA" id="PKRFVQE"/>
<evidence type="ECO:0000313" key="11">
    <source>
        <dbReference type="EMBL" id="KAG8470763.1"/>
    </source>
</evidence>
<keyword evidence="7" id="KW-0007">Acetylation</keyword>
<dbReference type="SMART" id="SM01349">
    <property type="entry name" value="TOG"/>
    <property type="match status" value="1"/>
</dbReference>
<dbReference type="Pfam" id="PF18829">
    <property type="entry name" value="Importin_rep_6"/>
    <property type="match status" value="1"/>
</dbReference>
<evidence type="ECO:0000256" key="9">
    <source>
        <dbReference type="PROSITE-ProRule" id="PRU00103"/>
    </source>
</evidence>
<keyword evidence="3" id="KW-0813">Transport</keyword>
<dbReference type="GO" id="GO:0005737">
    <property type="term" value="C:cytoplasm"/>
    <property type="evidence" value="ECO:0007669"/>
    <property type="project" value="UniProtKB-SubCell"/>
</dbReference>
<organism evidence="11 12">
    <name type="scientific">Diacronema lutheri</name>
    <name type="common">Unicellular marine alga</name>
    <name type="synonym">Monochrysis lutheri</name>
    <dbReference type="NCBI Taxonomy" id="2081491"/>
    <lineage>
        <taxon>Eukaryota</taxon>
        <taxon>Haptista</taxon>
        <taxon>Haptophyta</taxon>
        <taxon>Pavlovophyceae</taxon>
        <taxon>Pavlovales</taxon>
        <taxon>Pavlovaceae</taxon>
        <taxon>Diacronema</taxon>
    </lineage>
</organism>
<keyword evidence="6" id="KW-0653">Protein transport</keyword>
<keyword evidence="12" id="KW-1185">Reference proteome</keyword>
<evidence type="ECO:0000256" key="8">
    <source>
        <dbReference type="ARBA" id="ARBA00023242"/>
    </source>
</evidence>
<evidence type="ECO:0000256" key="7">
    <source>
        <dbReference type="ARBA" id="ARBA00022990"/>
    </source>
</evidence>
<dbReference type="Pfam" id="PF02985">
    <property type="entry name" value="HEAT"/>
    <property type="match status" value="1"/>
</dbReference>
<dbReference type="Pfam" id="PF25574">
    <property type="entry name" value="TPR_IMB1"/>
    <property type="match status" value="1"/>
</dbReference>
<dbReference type="GO" id="GO:0006606">
    <property type="term" value="P:protein import into nucleus"/>
    <property type="evidence" value="ECO:0007669"/>
    <property type="project" value="InterPro"/>
</dbReference>
<evidence type="ECO:0000256" key="4">
    <source>
        <dbReference type="ARBA" id="ARBA00022490"/>
    </source>
</evidence>
<dbReference type="GO" id="GO:0005634">
    <property type="term" value="C:nucleus"/>
    <property type="evidence" value="ECO:0007669"/>
    <property type="project" value="UniProtKB-SubCell"/>
</dbReference>